<dbReference type="Proteomes" id="UP001527866">
    <property type="component" value="Unassembled WGS sequence"/>
</dbReference>
<feature type="region of interest" description="Disordered" evidence="1">
    <location>
        <begin position="68"/>
        <end position="88"/>
    </location>
</feature>
<dbReference type="EMBL" id="JAQFWQ010000077">
    <property type="protein sequence ID" value="MDA2813400.1"/>
    <property type="molecule type" value="Genomic_DNA"/>
</dbReference>
<evidence type="ECO:0000313" key="5">
    <source>
        <dbReference type="Proteomes" id="UP001527866"/>
    </source>
</evidence>
<protein>
    <submittedName>
        <fullName evidence="4">DUF1707 domain-containing protein</fullName>
    </submittedName>
</protein>
<dbReference type="InterPro" id="IPR012551">
    <property type="entry name" value="DUF1707_SHOCT-like"/>
</dbReference>
<evidence type="ECO:0000313" key="4">
    <source>
        <dbReference type="EMBL" id="MDA2813400.1"/>
    </source>
</evidence>
<comment type="caution">
    <text evidence="4">The sequence shown here is derived from an EMBL/GenBank/DDBJ whole genome shotgun (WGS) entry which is preliminary data.</text>
</comment>
<evidence type="ECO:0000259" key="2">
    <source>
        <dbReference type="Pfam" id="PF08044"/>
    </source>
</evidence>
<evidence type="ECO:0000256" key="1">
    <source>
        <dbReference type="SAM" id="MobiDB-lite"/>
    </source>
</evidence>
<dbReference type="Pfam" id="PF08044">
    <property type="entry name" value="DUF1707"/>
    <property type="match status" value="1"/>
</dbReference>
<feature type="domain" description="DUF1707" evidence="2">
    <location>
        <begin position="13"/>
        <end position="65"/>
    </location>
</feature>
<dbReference type="PANTHER" id="PTHR40763:SF4">
    <property type="entry name" value="DUF1707 DOMAIN-CONTAINING PROTEIN"/>
    <property type="match status" value="1"/>
</dbReference>
<dbReference type="PANTHER" id="PTHR40763">
    <property type="entry name" value="MEMBRANE PROTEIN-RELATED"/>
    <property type="match status" value="1"/>
</dbReference>
<organism evidence="4 5">
    <name type="scientific">Nocardiopsis endophytica</name>
    <dbReference type="NCBI Taxonomy" id="3018445"/>
    <lineage>
        <taxon>Bacteria</taxon>
        <taxon>Bacillati</taxon>
        <taxon>Actinomycetota</taxon>
        <taxon>Actinomycetes</taxon>
        <taxon>Streptosporangiales</taxon>
        <taxon>Nocardiopsidaceae</taxon>
        <taxon>Nocardiopsis</taxon>
    </lineage>
</organism>
<feature type="domain" description="Cell wall-active antibiotics response LiaF-like C-terminal" evidence="3">
    <location>
        <begin position="106"/>
        <end position="171"/>
    </location>
</feature>
<dbReference type="InterPro" id="IPR024425">
    <property type="entry name" value="LiaF-like_C"/>
</dbReference>
<reference evidence="4 5" key="1">
    <citation type="submission" date="2023-01" db="EMBL/GenBank/DDBJ databases">
        <title>Draft genome sequence of Nocardiopsis sp. RSe5-2 isolated from halophytes.</title>
        <authorList>
            <person name="Duangmal K."/>
            <person name="Chantavorakit T."/>
        </authorList>
    </citation>
    <scope>NUCLEOTIDE SEQUENCE [LARGE SCALE GENOMIC DNA]</scope>
    <source>
        <strain evidence="4 5">RSe5-2</strain>
    </source>
</reference>
<gene>
    <name evidence="4" type="ORF">O4J56_22330</name>
</gene>
<feature type="region of interest" description="Disordered" evidence="1">
    <location>
        <begin position="1"/>
        <end position="22"/>
    </location>
</feature>
<accession>A0ABT4U8X1</accession>
<dbReference type="Pfam" id="PF09922">
    <property type="entry name" value="LiaF-like_C"/>
    <property type="match status" value="1"/>
</dbReference>
<evidence type="ECO:0000259" key="3">
    <source>
        <dbReference type="Pfam" id="PF09922"/>
    </source>
</evidence>
<sequence length="205" mass="20787">MNDDVPTATASGLRASDADRERTARRLGEALGDGRLDHAEYDERLDTAFAAKTMGELARLTEDLPEGAGAAAASAPGPAVSSAGAADGSGSENIVAVLASAERKGRWLVEPRTNASNVLGAIELDMREAVLSGPRVVLQCAVLLGSVEVVVPPGVRVESRANTILGSVDIDGAAPAGPDAPTLAVTGLVLLGSVSVKTRAPDARD</sequence>
<keyword evidence="5" id="KW-1185">Reference proteome</keyword>
<dbReference type="RefSeq" id="WP_270688384.1">
    <property type="nucleotide sequence ID" value="NZ_JAQFWQ010000077.1"/>
</dbReference>
<name>A0ABT4U8X1_9ACTN</name>
<proteinExistence type="predicted"/>